<dbReference type="Proteomes" id="UP000247498">
    <property type="component" value="Unassembled WGS sequence"/>
</dbReference>
<dbReference type="Gene3D" id="3.80.10.10">
    <property type="entry name" value="Ribonuclease Inhibitor"/>
    <property type="match status" value="2"/>
</dbReference>
<protein>
    <recommendedName>
        <fullName evidence="5">F-box domain-containing protein</fullName>
    </recommendedName>
</protein>
<evidence type="ECO:0008006" key="5">
    <source>
        <dbReference type="Google" id="ProtNLM"/>
    </source>
</evidence>
<dbReference type="GO" id="GO:0005930">
    <property type="term" value="C:axoneme"/>
    <property type="evidence" value="ECO:0007669"/>
    <property type="project" value="UniProtKB-SubCell"/>
</dbReference>
<dbReference type="AlphaFoldDB" id="A0A2V0PBI0"/>
<evidence type="ECO:0000313" key="4">
    <source>
        <dbReference type="Proteomes" id="UP000247498"/>
    </source>
</evidence>
<keyword evidence="4" id="KW-1185">Reference proteome</keyword>
<reference evidence="3 4" key="1">
    <citation type="journal article" date="2018" name="Sci. Rep.">
        <title>Raphidocelis subcapitata (=Pseudokirchneriella subcapitata) provides an insight into genome evolution and environmental adaptations in the Sphaeropleales.</title>
        <authorList>
            <person name="Suzuki S."/>
            <person name="Yamaguchi H."/>
            <person name="Nakajima N."/>
            <person name="Kawachi M."/>
        </authorList>
    </citation>
    <scope>NUCLEOTIDE SEQUENCE [LARGE SCALE GENOMIC DNA]</scope>
    <source>
        <strain evidence="3 4">NIES-35</strain>
    </source>
</reference>
<gene>
    <name evidence="3" type="ORF">Rsub_06989</name>
</gene>
<proteinExistence type="predicted"/>
<comment type="subcellular location">
    <subcellularLocation>
        <location evidence="1">Cytoplasm</location>
        <location evidence="1">Cytoskeleton</location>
        <location evidence="1">Cilium axoneme</location>
    </subcellularLocation>
</comment>
<evidence type="ECO:0000313" key="3">
    <source>
        <dbReference type="EMBL" id="GBF94455.1"/>
    </source>
</evidence>
<dbReference type="GO" id="GO:0019005">
    <property type="term" value="C:SCF ubiquitin ligase complex"/>
    <property type="evidence" value="ECO:0007669"/>
    <property type="project" value="TreeGrafter"/>
</dbReference>
<accession>A0A2V0PBI0</accession>
<feature type="region of interest" description="Disordered" evidence="2">
    <location>
        <begin position="258"/>
        <end position="352"/>
    </location>
</feature>
<dbReference type="GO" id="GO:0031146">
    <property type="term" value="P:SCF-dependent proteasomal ubiquitin-dependent protein catabolic process"/>
    <property type="evidence" value="ECO:0007669"/>
    <property type="project" value="TreeGrafter"/>
</dbReference>
<feature type="compositionally biased region" description="Basic residues" evidence="2">
    <location>
        <begin position="331"/>
        <end position="343"/>
    </location>
</feature>
<sequence>MPIAPQNVLSQSDAVGTIAAARLVCRSWRAAAAGAAASLACSLPGGAPALAAAQLQRLRGLVPRAARLRIEVGPGAAPQLPLALLRELQGFAFLSCLDVRFADACELSQPAVEALSGLRALSDLRLENVFVPAEADLSLLASGLCGLRALRLVQRGKLQPLLEGEQAVAAIARLTGLHELELTGRLAGVGDGGLVSLRALARLRRLAIGWAPWQSQVSQAALQQLLRGLPRLESLSLSGAELLLPNPLPFLAADAWPAAPPHSQGARSNSGGGSGGGSGGASSRCGAGYSAGSGSRSGGGSGGGGGAGEGGPRLSTFSSAPPPCAPAPRLAARRPGAHRRPRAAPRSGPQSAAAARLAAVPDVALEFSSCGTGLESALAALGPELRSRLGGLRFSAAKLGPQCMRLLASCVGLRRLELDLWYQDCHSGPLKFDLTALSLCSALESLRLEKRPPFEPALPTARATAPAPITRAGLRLLARAWPRLARLDLGLAADDYEAGALAELRSFRALRVLRLRSYASPPRRAGAGAGADAGAGAAIDAAWLPPGLEELDLLHFEISGGSPAAGQAARREAEPATAVVGAAEGGLPPAALHPGGGNGGGLASLLPRALSSGCSAVAAAAAAAVAAAAGAALSLPAAWPPTTPAARREARAGLPRLQRLLLRHCTLRDASLLDLLPQPEVLLELQLHEVSGLLPSDLTALPRMTAVRRLSLIAAPDDARLGLAPLRALASLRALRHLEWLPSERALAGRGGARAPDASDDSQAGLEALGLLRLHTLTLPACFGEGGALRCAAARMGGATQLRLEAPAYCCERAAPAGRASGLRRLLATAAGRG</sequence>
<feature type="compositionally biased region" description="Gly residues" evidence="2">
    <location>
        <begin position="289"/>
        <end position="311"/>
    </location>
</feature>
<organism evidence="3 4">
    <name type="scientific">Raphidocelis subcapitata</name>
    <dbReference type="NCBI Taxonomy" id="307507"/>
    <lineage>
        <taxon>Eukaryota</taxon>
        <taxon>Viridiplantae</taxon>
        <taxon>Chlorophyta</taxon>
        <taxon>core chlorophytes</taxon>
        <taxon>Chlorophyceae</taxon>
        <taxon>CS clade</taxon>
        <taxon>Sphaeropleales</taxon>
        <taxon>Selenastraceae</taxon>
        <taxon>Raphidocelis</taxon>
    </lineage>
</organism>
<feature type="compositionally biased region" description="Gly residues" evidence="2">
    <location>
        <begin position="270"/>
        <end position="280"/>
    </location>
</feature>
<dbReference type="InterPro" id="IPR032675">
    <property type="entry name" value="LRR_dom_sf"/>
</dbReference>
<dbReference type="InParanoid" id="A0A2V0PBI0"/>
<name>A0A2V0PBI0_9CHLO</name>
<comment type="caution">
    <text evidence="3">The sequence shown here is derived from an EMBL/GenBank/DDBJ whole genome shotgun (WGS) entry which is preliminary data.</text>
</comment>
<evidence type="ECO:0000256" key="2">
    <source>
        <dbReference type="SAM" id="MobiDB-lite"/>
    </source>
</evidence>
<dbReference type="PANTHER" id="PTHR13318">
    <property type="entry name" value="PARTNER OF PAIRED, ISOFORM B-RELATED"/>
    <property type="match status" value="1"/>
</dbReference>
<dbReference type="SUPFAM" id="SSF52047">
    <property type="entry name" value="RNI-like"/>
    <property type="match status" value="1"/>
</dbReference>
<dbReference type="EMBL" id="BDRX01000052">
    <property type="protein sequence ID" value="GBF94455.1"/>
    <property type="molecule type" value="Genomic_DNA"/>
</dbReference>
<dbReference type="PANTHER" id="PTHR13318:SF190">
    <property type="entry name" value="PARTNER OF PAIRED, ISOFORM B"/>
    <property type="match status" value="1"/>
</dbReference>
<evidence type="ECO:0000256" key="1">
    <source>
        <dbReference type="ARBA" id="ARBA00004430"/>
    </source>
</evidence>